<keyword evidence="7" id="KW-0482">Metalloprotease</keyword>
<evidence type="ECO:0000259" key="11">
    <source>
        <dbReference type="Pfam" id="PF05572"/>
    </source>
</evidence>
<protein>
    <recommendedName>
        <fullName evidence="11">Peptidase M43 pregnancy-associated plasma-A domain-containing protein</fullName>
    </recommendedName>
</protein>
<evidence type="ECO:0000256" key="6">
    <source>
        <dbReference type="ARBA" id="ARBA00022833"/>
    </source>
</evidence>
<dbReference type="GO" id="GO:0006508">
    <property type="term" value="P:proteolysis"/>
    <property type="evidence" value="ECO:0007669"/>
    <property type="project" value="UniProtKB-KW"/>
</dbReference>
<keyword evidence="5" id="KW-0378">Hydrolase</keyword>
<dbReference type="PANTHER" id="PTHR47466:SF1">
    <property type="entry name" value="METALLOPROTEASE MEP1 (AFU_ORTHOLOGUE AFUA_1G07730)-RELATED"/>
    <property type="match status" value="1"/>
</dbReference>
<evidence type="ECO:0000256" key="7">
    <source>
        <dbReference type="ARBA" id="ARBA00023049"/>
    </source>
</evidence>
<dbReference type="Proteomes" id="UP000800096">
    <property type="component" value="Unassembled WGS sequence"/>
</dbReference>
<keyword evidence="4 10" id="KW-0732">Signal</keyword>
<dbReference type="EMBL" id="ML979134">
    <property type="protein sequence ID" value="KAF1917864.1"/>
    <property type="molecule type" value="Genomic_DNA"/>
</dbReference>
<proteinExistence type="inferred from homology"/>
<evidence type="ECO:0000313" key="13">
    <source>
        <dbReference type="Proteomes" id="UP000800096"/>
    </source>
</evidence>
<keyword evidence="3" id="KW-0479">Metal-binding</keyword>
<dbReference type="OrthoDB" id="536211at2759"/>
<evidence type="ECO:0000256" key="1">
    <source>
        <dbReference type="ARBA" id="ARBA00008721"/>
    </source>
</evidence>
<feature type="chain" id="PRO_5025573707" description="Peptidase M43 pregnancy-associated plasma-A domain-containing protein" evidence="10">
    <location>
        <begin position="17"/>
        <end position="299"/>
    </location>
</feature>
<dbReference type="Pfam" id="PF05572">
    <property type="entry name" value="Peptidase_M43"/>
    <property type="match status" value="1"/>
</dbReference>
<dbReference type="PANTHER" id="PTHR47466">
    <property type="match status" value="1"/>
</dbReference>
<dbReference type="InterPro" id="IPR024079">
    <property type="entry name" value="MetalloPept_cat_dom_sf"/>
</dbReference>
<feature type="region of interest" description="Disordered" evidence="9">
    <location>
        <begin position="238"/>
        <end position="261"/>
    </location>
</feature>
<dbReference type="AlphaFoldDB" id="A0A6A5QTH4"/>
<evidence type="ECO:0000256" key="2">
    <source>
        <dbReference type="ARBA" id="ARBA00022670"/>
    </source>
</evidence>
<evidence type="ECO:0000313" key="12">
    <source>
        <dbReference type="EMBL" id="KAF1917864.1"/>
    </source>
</evidence>
<keyword evidence="2" id="KW-0645">Protease</keyword>
<evidence type="ECO:0000256" key="10">
    <source>
        <dbReference type="SAM" id="SignalP"/>
    </source>
</evidence>
<dbReference type="SUPFAM" id="SSF55486">
    <property type="entry name" value="Metalloproteases ('zincins'), catalytic domain"/>
    <property type="match status" value="1"/>
</dbReference>
<evidence type="ECO:0000256" key="4">
    <source>
        <dbReference type="ARBA" id="ARBA00022729"/>
    </source>
</evidence>
<dbReference type="GO" id="GO:0008237">
    <property type="term" value="F:metallopeptidase activity"/>
    <property type="evidence" value="ECO:0007669"/>
    <property type="project" value="UniProtKB-KW"/>
</dbReference>
<keyword evidence="8" id="KW-1015">Disulfide bond</keyword>
<comment type="similarity">
    <text evidence="1">Belongs to the peptidase M43B family.</text>
</comment>
<sequence>MFTHVLLASLGLLAAASEPSRPKTFDCGTDTTHASDDFIKTIEALHGKSDGGSHAARAALTARDAPSGPIAIDAVFHIVATAAKKSTITNDMPSAQLDSLNEAYKPYDITFNLVNVTWTTNDNWAVGDKPADDEMKKALRQGSYDTLNLYFQTDLTGGVLGRCTLPSSMGQNKADPSVYYNDGCNINANTMPQGAMNGYNAGKTAVHETGHWLGLLHTFEGYSCDGPGDYIDDTPMESTATDGCPTSPVKRSCPNQQKADEHDPIHNYMDYSIDSCYEGFTDLQVQRMRNMWGMYRNGN</sequence>
<keyword evidence="13" id="KW-1185">Reference proteome</keyword>
<evidence type="ECO:0000256" key="8">
    <source>
        <dbReference type="ARBA" id="ARBA00023157"/>
    </source>
</evidence>
<organism evidence="12 13">
    <name type="scientific">Ampelomyces quisqualis</name>
    <name type="common">Powdery mildew agent</name>
    <dbReference type="NCBI Taxonomy" id="50730"/>
    <lineage>
        <taxon>Eukaryota</taxon>
        <taxon>Fungi</taxon>
        <taxon>Dikarya</taxon>
        <taxon>Ascomycota</taxon>
        <taxon>Pezizomycotina</taxon>
        <taxon>Dothideomycetes</taxon>
        <taxon>Pleosporomycetidae</taxon>
        <taxon>Pleosporales</taxon>
        <taxon>Pleosporineae</taxon>
        <taxon>Phaeosphaeriaceae</taxon>
        <taxon>Ampelomyces</taxon>
    </lineage>
</organism>
<name>A0A6A5QTH4_AMPQU</name>
<feature type="domain" description="Peptidase M43 pregnancy-associated plasma-A" evidence="11">
    <location>
        <begin position="144"/>
        <end position="291"/>
    </location>
</feature>
<feature type="signal peptide" evidence="10">
    <location>
        <begin position="1"/>
        <end position="16"/>
    </location>
</feature>
<evidence type="ECO:0000256" key="5">
    <source>
        <dbReference type="ARBA" id="ARBA00022801"/>
    </source>
</evidence>
<dbReference type="CDD" id="cd04275">
    <property type="entry name" value="ZnMc_pappalysin_like"/>
    <property type="match status" value="1"/>
</dbReference>
<dbReference type="GO" id="GO:0046872">
    <property type="term" value="F:metal ion binding"/>
    <property type="evidence" value="ECO:0007669"/>
    <property type="project" value="UniProtKB-KW"/>
</dbReference>
<evidence type="ECO:0000256" key="3">
    <source>
        <dbReference type="ARBA" id="ARBA00022723"/>
    </source>
</evidence>
<reference evidence="12" key="1">
    <citation type="journal article" date="2020" name="Stud. Mycol.">
        <title>101 Dothideomycetes genomes: a test case for predicting lifestyles and emergence of pathogens.</title>
        <authorList>
            <person name="Haridas S."/>
            <person name="Albert R."/>
            <person name="Binder M."/>
            <person name="Bloem J."/>
            <person name="Labutti K."/>
            <person name="Salamov A."/>
            <person name="Andreopoulos B."/>
            <person name="Baker S."/>
            <person name="Barry K."/>
            <person name="Bills G."/>
            <person name="Bluhm B."/>
            <person name="Cannon C."/>
            <person name="Castanera R."/>
            <person name="Culley D."/>
            <person name="Daum C."/>
            <person name="Ezra D."/>
            <person name="Gonzalez J."/>
            <person name="Henrissat B."/>
            <person name="Kuo A."/>
            <person name="Liang C."/>
            <person name="Lipzen A."/>
            <person name="Lutzoni F."/>
            <person name="Magnuson J."/>
            <person name="Mondo S."/>
            <person name="Nolan M."/>
            <person name="Ohm R."/>
            <person name="Pangilinan J."/>
            <person name="Park H.-J."/>
            <person name="Ramirez L."/>
            <person name="Alfaro M."/>
            <person name="Sun H."/>
            <person name="Tritt A."/>
            <person name="Yoshinaga Y."/>
            <person name="Zwiers L.-H."/>
            <person name="Turgeon B."/>
            <person name="Goodwin S."/>
            <person name="Spatafora J."/>
            <person name="Crous P."/>
            <person name="Grigoriev I."/>
        </authorList>
    </citation>
    <scope>NUCLEOTIDE SEQUENCE</scope>
    <source>
        <strain evidence="12">HMLAC05119</strain>
    </source>
</reference>
<accession>A0A6A5QTH4</accession>
<evidence type="ECO:0000256" key="9">
    <source>
        <dbReference type="SAM" id="MobiDB-lite"/>
    </source>
</evidence>
<keyword evidence="6" id="KW-0862">Zinc</keyword>
<dbReference type="Gene3D" id="3.40.390.10">
    <property type="entry name" value="Collagenase (Catalytic Domain)"/>
    <property type="match status" value="1"/>
</dbReference>
<dbReference type="InterPro" id="IPR008754">
    <property type="entry name" value="Peptidase_M43"/>
</dbReference>
<gene>
    <name evidence="12" type="ORF">BDU57DRAFT_514338</name>
</gene>